<keyword evidence="3" id="KW-0820">tRNA-binding</keyword>
<dbReference type="Gene3D" id="1.10.1200.80">
    <property type="entry name" value="Putative flavin oxidoreducatase, domain 2"/>
    <property type="match status" value="1"/>
</dbReference>
<dbReference type="EMBL" id="JACRAF010000002">
    <property type="protein sequence ID" value="MBI4920149.1"/>
    <property type="molecule type" value="Genomic_DNA"/>
</dbReference>
<evidence type="ECO:0000256" key="1">
    <source>
        <dbReference type="ARBA" id="ARBA00001917"/>
    </source>
</evidence>
<evidence type="ECO:0000256" key="2">
    <source>
        <dbReference type="ARBA" id="ARBA00002790"/>
    </source>
</evidence>
<keyword evidence="4 12" id="KW-0285">Flavoprotein</keyword>
<evidence type="ECO:0000256" key="8">
    <source>
        <dbReference type="ARBA" id="ARBA00022884"/>
    </source>
</evidence>
<dbReference type="PANTHER" id="PTHR45846:SF1">
    <property type="entry name" value="TRNA-DIHYDROURIDINE(47) SYNTHASE [NAD(P)(+)]-LIKE"/>
    <property type="match status" value="1"/>
</dbReference>
<comment type="catalytic activity">
    <reaction evidence="11">
        <text>a 5,6-dihydrouridine in tRNA + NAD(+) = a uridine in tRNA + NADH + H(+)</text>
        <dbReference type="Rhea" id="RHEA:54452"/>
        <dbReference type="Rhea" id="RHEA-COMP:13339"/>
        <dbReference type="Rhea" id="RHEA-COMP:13887"/>
        <dbReference type="ChEBI" id="CHEBI:15378"/>
        <dbReference type="ChEBI" id="CHEBI:57540"/>
        <dbReference type="ChEBI" id="CHEBI:57945"/>
        <dbReference type="ChEBI" id="CHEBI:65315"/>
        <dbReference type="ChEBI" id="CHEBI:74443"/>
    </reaction>
</comment>
<comment type="cofactor">
    <cofactor evidence="1 12 14">
        <name>FMN</name>
        <dbReference type="ChEBI" id="CHEBI:58210"/>
    </cofactor>
</comment>
<dbReference type="Gene3D" id="3.20.20.70">
    <property type="entry name" value="Aldolase class I"/>
    <property type="match status" value="1"/>
</dbReference>
<feature type="domain" description="DUS-like FMN-binding" evidence="15">
    <location>
        <begin position="64"/>
        <end position="359"/>
    </location>
</feature>
<dbReference type="InterPro" id="IPR018517">
    <property type="entry name" value="tRNA_hU_synthase_CS"/>
</dbReference>
<keyword evidence="5 12" id="KW-0288">FMN</keyword>
<feature type="binding site" evidence="14">
    <location>
        <begin position="66"/>
        <end position="68"/>
    </location>
    <ligand>
        <name>FMN</name>
        <dbReference type="ChEBI" id="CHEBI:58210"/>
    </ligand>
</feature>
<dbReference type="GO" id="GO:0017150">
    <property type="term" value="F:tRNA dihydrouridine synthase activity"/>
    <property type="evidence" value="ECO:0007669"/>
    <property type="project" value="InterPro"/>
</dbReference>
<dbReference type="InterPro" id="IPR001269">
    <property type="entry name" value="DUS_fam"/>
</dbReference>
<dbReference type="InterPro" id="IPR035587">
    <property type="entry name" value="DUS-like_FMN-bd"/>
</dbReference>
<evidence type="ECO:0000256" key="10">
    <source>
        <dbReference type="ARBA" id="ARBA00048205"/>
    </source>
</evidence>
<feature type="binding site" evidence="14">
    <location>
        <begin position="273"/>
        <end position="274"/>
    </location>
    <ligand>
        <name>FMN</name>
        <dbReference type="ChEBI" id="CHEBI:58210"/>
    </ligand>
</feature>
<evidence type="ECO:0000256" key="6">
    <source>
        <dbReference type="ARBA" id="ARBA00022694"/>
    </source>
</evidence>
<dbReference type="AlphaFoldDB" id="A0A933NUT9"/>
<evidence type="ECO:0000256" key="7">
    <source>
        <dbReference type="ARBA" id="ARBA00022857"/>
    </source>
</evidence>
<dbReference type="PIRSF" id="PIRSF006621">
    <property type="entry name" value="Dus"/>
    <property type="match status" value="1"/>
</dbReference>
<evidence type="ECO:0000313" key="17">
    <source>
        <dbReference type="Proteomes" id="UP000782610"/>
    </source>
</evidence>
<feature type="active site" description="Proton donor" evidence="13">
    <location>
        <position position="149"/>
    </location>
</feature>
<evidence type="ECO:0000256" key="14">
    <source>
        <dbReference type="PIRSR" id="PIRSR006621-2"/>
    </source>
</evidence>
<feature type="binding site" evidence="14">
    <location>
        <position position="188"/>
    </location>
    <ligand>
        <name>FMN</name>
        <dbReference type="ChEBI" id="CHEBI:58210"/>
    </ligand>
</feature>
<evidence type="ECO:0000313" key="16">
    <source>
        <dbReference type="EMBL" id="MBI4920149.1"/>
    </source>
</evidence>
<name>A0A933NUT9_9HYPH</name>
<dbReference type="Pfam" id="PF01207">
    <property type="entry name" value="Dus"/>
    <property type="match status" value="1"/>
</dbReference>
<keyword evidence="6 12" id="KW-0819">tRNA processing</keyword>
<comment type="similarity">
    <text evidence="12">Belongs to the dus family.</text>
</comment>
<evidence type="ECO:0000256" key="13">
    <source>
        <dbReference type="PIRSR" id="PIRSR006621-1"/>
    </source>
</evidence>
<dbReference type="PROSITE" id="PS01136">
    <property type="entry name" value="UPF0034"/>
    <property type="match status" value="1"/>
</dbReference>
<keyword evidence="14" id="KW-0547">Nucleotide-binding</keyword>
<comment type="catalytic activity">
    <reaction evidence="10">
        <text>a 5,6-dihydrouridine in tRNA + NADP(+) = a uridine in tRNA + NADPH + H(+)</text>
        <dbReference type="Rhea" id="RHEA:23624"/>
        <dbReference type="Rhea" id="RHEA-COMP:13339"/>
        <dbReference type="Rhea" id="RHEA-COMP:13887"/>
        <dbReference type="ChEBI" id="CHEBI:15378"/>
        <dbReference type="ChEBI" id="CHEBI:57783"/>
        <dbReference type="ChEBI" id="CHEBI:58349"/>
        <dbReference type="ChEBI" id="CHEBI:65315"/>
        <dbReference type="ChEBI" id="CHEBI:74443"/>
    </reaction>
</comment>
<feature type="binding site" evidence="14">
    <location>
        <position position="218"/>
    </location>
    <ligand>
        <name>FMN</name>
        <dbReference type="ChEBI" id="CHEBI:58210"/>
    </ligand>
</feature>
<feature type="binding site" evidence="14">
    <location>
        <position position="119"/>
    </location>
    <ligand>
        <name>FMN</name>
        <dbReference type="ChEBI" id="CHEBI:58210"/>
    </ligand>
</feature>
<organism evidence="16 17">
    <name type="scientific">Devosia nanyangense</name>
    <dbReference type="NCBI Taxonomy" id="1228055"/>
    <lineage>
        <taxon>Bacteria</taxon>
        <taxon>Pseudomonadati</taxon>
        <taxon>Pseudomonadota</taxon>
        <taxon>Alphaproteobacteria</taxon>
        <taxon>Hyphomicrobiales</taxon>
        <taxon>Devosiaceae</taxon>
        <taxon>Devosia</taxon>
    </lineage>
</organism>
<evidence type="ECO:0000256" key="12">
    <source>
        <dbReference type="PIRNR" id="PIRNR006621"/>
    </source>
</evidence>
<reference evidence="16" key="1">
    <citation type="submission" date="2020-07" db="EMBL/GenBank/DDBJ databases">
        <title>Huge and variable diversity of episymbiotic CPR bacteria and DPANN archaea in groundwater ecosystems.</title>
        <authorList>
            <person name="He C.Y."/>
            <person name="Keren R."/>
            <person name="Whittaker M."/>
            <person name="Farag I.F."/>
            <person name="Doudna J."/>
            <person name="Cate J.H.D."/>
            <person name="Banfield J.F."/>
        </authorList>
    </citation>
    <scope>NUCLEOTIDE SEQUENCE</scope>
    <source>
        <strain evidence="16">NC_groundwater_1586_Pr3_B-0.1um_66_15</strain>
    </source>
</reference>
<comment type="function">
    <text evidence="2 12">Catalyzes the synthesis of 5,6-dihydrouridine (D), a modified base found in the D-loop of most tRNAs, via the reduction of the C5-C6 double bond in target uridines.</text>
</comment>
<dbReference type="CDD" id="cd02801">
    <property type="entry name" value="DUS_like_FMN"/>
    <property type="match status" value="1"/>
</dbReference>
<dbReference type="PANTHER" id="PTHR45846">
    <property type="entry name" value="TRNA-DIHYDROURIDINE(47) SYNTHASE [NAD(P)(+)]-LIKE"/>
    <property type="match status" value="1"/>
</dbReference>
<accession>A0A933NUT9</accession>
<proteinExistence type="inferred from homology"/>
<dbReference type="NCBIfam" id="TIGR00737">
    <property type="entry name" value="nifR3_yhdG"/>
    <property type="match status" value="1"/>
</dbReference>
<sequence>MRWSSGRPRPRQANRRGALPCCAQKEIDYCSGTSLNCVKLGHSVRDPACGLSIGGQAIKNRAFLAPMAGITDRPMRRLAARYGAGLVVSEMIASAALTTGHHEMVRKLAASPGLPHMVQLAGCEAEWMARAAKIAEDAGADIIDINFGCPAKRVTNGYAGSALMRVPDLAQRLVEAVAGATSLPVTVKMRLGWDDDSLNAPEIARRAVEAGARMITVHGRTRQQFYKGAARWAPVREVVEAVAVPVVVNGDITSLDAAREALALSGAAAVMIGRGAQGRPWVVGQVAAGLAGEESAPTPAGEELTAIVVEHYEGVLSEYGVEVGVRAARKHLDWYLAASALPIMKETRRRLVESQNPAEVIGLIEAIFGAEMREAA</sequence>
<dbReference type="InterPro" id="IPR024036">
    <property type="entry name" value="tRNA-dHydroUridine_Synthase_C"/>
</dbReference>
<dbReference type="InterPro" id="IPR004652">
    <property type="entry name" value="DusB-like"/>
</dbReference>
<dbReference type="InterPro" id="IPR013785">
    <property type="entry name" value="Aldolase_TIM"/>
</dbReference>
<evidence type="ECO:0000256" key="5">
    <source>
        <dbReference type="ARBA" id="ARBA00022643"/>
    </source>
</evidence>
<keyword evidence="7" id="KW-0521">NADP</keyword>
<gene>
    <name evidence="16" type="primary">dusB</name>
    <name evidence="16" type="ORF">HY834_00230</name>
</gene>
<evidence type="ECO:0000256" key="4">
    <source>
        <dbReference type="ARBA" id="ARBA00022630"/>
    </source>
</evidence>
<keyword evidence="9 12" id="KW-0560">Oxidoreductase</keyword>
<evidence type="ECO:0000256" key="11">
    <source>
        <dbReference type="ARBA" id="ARBA00048802"/>
    </source>
</evidence>
<keyword evidence="8" id="KW-0694">RNA-binding</keyword>
<dbReference type="GO" id="GO:0050660">
    <property type="term" value="F:flavin adenine dinucleotide binding"/>
    <property type="evidence" value="ECO:0007669"/>
    <property type="project" value="InterPro"/>
</dbReference>
<dbReference type="EC" id="1.3.1.-" evidence="12"/>
<comment type="caution">
    <text evidence="16">The sequence shown here is derived from an EMBL/GenBank/DDBJ whole genome shotgun (WGS) entry which is preliminary data.</text>
</comment>
<evidence type="ECO:0000256" key="9">
    <source>
        <dbReference type="ARBA" id="ARBA00023002"/>
    </source>
</evidence>
<evidence type="ECO:0000259" key="15">
    <source>
        <dbReference type="Pfam" id="PF01207"/>
    </source>
</evidence>
<evidence type="ECO:0000256" key="3">
    <source>
        <dbReference type="ARBA" id="ARBA00022555"/>
    </source>
</evidence>
<dbReference type="GO" id="GO:0000049">
    <property type="term" value="F:tRNA binding"/>
    <property type="evidence" value="ECO:0007669"/>
    <property type="project" value="UniProtKB-KW"/>
</dbReference>
<dbReference type="Proteomes" id="UP000782610">
    <property type="component" value="Unassembled WGS sequence"/>
</dbReference>
<dbReference type="SUPFAM" id="SSF51395">
    <property type="entry name" value="FMN-linked oxidoreductases"/>
    <property type="match status" value="1"/>
</dbReference>
<protein>
    <recommendedName>
        <fullName evidence="12">tRNA-dihydrouridine synthase</fullName>
        <ecNumber evidence="12">1.3.1.-</ecNumber>
    </recommendedName>
</protein>